<keyword evidence="1" id="KW-0472">Membrane</keyword>
<organism evidence="1 2">
    <name type="scientific">Camellia lanceoleosa</name>
    <dbReference type="NCBI Taxonomy" id="1840588"/>
    <lineage>
        <taxon>Eukaryota</taxon>
        <taxon>Viridiplantae</taxon>
        <taxon>Streptophyta</taxon>
        <taxon>Embryophyta</taxon>
        <taxon>Tracheophyta</taxon>
        <taxon>Spermatophyta</taxon>
        <taxon>Magnoliopsida</taxon>
        <taxon>eudicotyledons</taxon>
        <taxon>Gunneridae</taxon>
        <taxon>Pentapetalae</taxon>
        <taxon>asterids</taxon>
        <taxon>Ericales</taxon>
        <taxon>Theaceae</taxon>
        <taxon>Camellia</taxon>
    </lineage>
</organism>
<evidence type="ECO:0000313" key="1">
    <source>
        <dbReference type="EMBL" id="KAI7996366.1"/>
    </source>
</evidence>
<name>A0ACC0G9R0_9ERIC</name>
<keyword evidence="2" id="KW-1185">Reference proteome</keyword>
<keyword evidence="1" id="KW-0812">Transmembrane</keyword>
<gene>
    <name evidence="1" type="ORF">LOK49_LG10G01098</name>
</gene>
<dbReference type="Proteomes" id="UP001060215">
    <property type="component" value="Chromosome 10"/>
</dbReference>
<reference evidence="1 2" key="1">
    <citation type="journal article" date="2022" name="Plant J.">
        <title>Chromosome-level genome of Camellia lanceoleosa provides a valuable resource for understanding genome evolution and self-incompatibility.</title>
        <authorList>
            <person name="Gong W."/>
            <person name="Xiao S."/>
            <person name="Wang L."/>
            <person name="Liao Z."/>
            <person name="Chang Y."/>
            <person name="Mo W."/>
            <person name="Hu G."/>
            <person name="Li W."/>
            <person name="Zhao G."/>
            <person name="Zhu H."/>
            <person name="Hu X."/>
            <person name="Ji K."/>
            <person name="Xiang X."/>
            <person name="Song Q."/>
            <person name="Yuan D."/>
            <person name="Jin S."/>
            <person name="Zhang L."/>
        </authorList>
    </citation>
    <scope>NUCLEOTIDE SEQUENCE [LARGE SCALE GENOMIC DNA]</scope>
    <source>
        <strain evidence="1">SQ_2022a</strain>
    </source>
</reference>
<dbReference type="EMBL" id="CM045767">
    <property type="protein sequence ID" value="KAI7996366.1"/>
    <property type="molecule type" value="Genomic_DNA"/>
</dbReference>
<sequence length="210" mass="24344">MKRRGRNSAKLGGNGEEERASQVDSGQNMKQGFERRLVKYESLPEYLKDNEFILDYYRCKWPLKETLFSVFTWHNETLNIWTHSGGFIIFVALTVLSSLEKTNIESMIISFFRPTIQTPWTMMMMVMTTKTDANSSDSFFPTSNLGELIPPGIIPTLSDFWGNGLFNLQLPLPHRWNVFFWRLDYASISLMIVCSFFAPIYHAFSCNPYS</sequence>
<comment type="caution">
    <text evidence="1">The sequence shown here is derived from an EMBL/GenBank/DDBJ whole genome shotgun (WGS) entry which is preliminary data.</text>
</comment>
<proteinExistence type="predicted"/>
<accession>A0ACC0G9R0</accession>
<evidence type="ECO:0000313" key="2">
    <source>
        <dbReference type="Proteomes" id="UP001060215"/>
    </source>
</evidence>
<protein>
    <submittedName>
        <fullName evidence="1">Heptahelical transmembrane protein 3</fullName>
    </submittedName>
</protein>